<dbReference type="OrthoDB" id="5741666at2"/>
<dbReference type="Pfam" id="PF26512">
    <property type="entry name" value="SOI"/>
    <property type="match status" value="1"/>
</dbReference>
<reference evidence="2 3" key="1">
    <citation type="journal article" date="2016" name="Int. J. Syst. Evol. Microbiol.">
        <title>Pyruvatibacter mobilis gen. nov., sp. nov., a marine bacterium from the culture broth of Picochlorum sp. 122.</title>
        <authorList>
            <person name="Wang G."/>
            <person name="Tang M."/>
            <person name="Wu H."/>
            <person name="Dai S."/>
            <person name="Li T."/>
            <person name="Chen C."/>
            <person name="He H."/>
            <person name="Fan J."/>
            <person name="Xiang W."/>
            <person name="Li X."/>
        </authorList>
    </citation>
    <scope>NUCLEOTIDE SEQUENCE [LARGE SCALE GENOMIC DNA]</scope>
    <source>
        <strain evidence="2 3">GYP-11</strain>
    </source>
</reference>
<feature type="transmembrane region" description="Helical" evidence="1">
    <location>
        <begin position="63"/>
        <end position="81"/>
    </location>
</feature>
<sequence length="163" mass="17791">MGDRTAALLVFNGFGLIAAACLFGWVWMFHLLGEIVLWPLPIQIDVNIPGDARAFRMGHMEGITQGLMLIGLAYGGRYLLLTPALQRVLFWSAIITAWLFTLPAMAHTFFGTRGLAFGGGPFKPGLANDVLYLMGWPPVIGVHVMLVLILLGALAWLRQGRTA</sequence>
<keyword evidence="1" id="KW-1133">Transmembrane helix</keyword>
<dbReference type="EMBL" id="WXYQ01000003">
    <property type="protein sequence ID" value="NBG94812.1"/>
    <property type="molecule type" value="Genomic_DNA"/>
</dbReference>
<gene>
    <name evidence="2" type="ORF">GTQ45_03600</name>
</gene>
<feature type="transmembrane region" description="Helical" evidence="1">
    <location>
        <begin position="88"/>
        <end position="110"/>
    </location>
</feature>
<accession>A0A845Q873</accession>
<comment type="caution">
    <text evidence="2">The sequence shown here is derived from an EMBL/GenBank/DDBJ whole genome shotgun (WGS) entry which is preliminary data.</text>
</comment>
<dbReference type="Proteomes" id="UP000470384">
    <property type="component" value="Unassembled WGS sequence"/>
</dbReference>
<keyword evidence="1" id="KW-0472">Membrane</keyword>
<feature type="transmembrane region" description="Helical" evidence="1">
    <location>
        <begin position="7"/>
        <end position="28"/>
    </location>
</feature>
<dbReference type="AlphaFoldDB" id="A0A845Q873"/>
<name>A0A845Q873_9HYPH</name>
<evidence type="ECO:0000313" key="2">
    <source>
        <dbReference type="EMBL" id="NBG94812.1"/>
    </source>
</evidence>
<evidence type="ECO:0000313" key="3">
    <source>
        <dbReference type="Proteomes" id="UP000470384"/>
    </source>
</evidence>
<feature type="transmembrane region" description="Helical" evidence="1">
    <location>
        <begin position="130"/>
        <end position="157"/>
    </location>
</feature>
<organism evidence="2 3">
    <name type="scientific">Pyruvatibacter mobilis</name>
    <dbReference type="NCBI Taxonomy" id="1712261"/>
    <lineage>
        <taxon>Bacteria</taxon>
        <taxon>Pseudomonadati</taxon>
        <taxon>Pseudomonadota</taxon>
        <taxon>Alphaproteobacteria</taxon>
        <taxon>Hyphomicrobiales</taxon>
        <taxon>Parvibaculaceae</taxon>
        <taxon>Pyruvatibacter</taxon>
    </lineage>
</organism>
<evidence type="ECO:0000256" key="1">
    <source>
        <dbReference type="SAM" id="Phobius"/>
    </source>
</evidence>
<keyword evidence="3" id="KW-1185">Reference proteome</keyword>
<protein>
    <submittedName>
        <fullName evidence="2">Uncharacterized protein</fullName>
    </submittedName>
</protein>
<dbReference type="InterPro" id="IPR058965">
    <property type="entry name" value="SOI/HabA-like"/>
</dbReference>
<dbReference type="PROSITE" id="PS51257">
    <property type="entry name" value="PROKAR_LIPOPROTEIN"/>
    <property type="match status" value="1"/>
</dbReference>
<proteinExistence type="predicted"/>
<keyword evidence="1" id="KW-0812">Transmembrane</keyword>